<dbReference type="GO" id="GO:0005524">
    <property type="term" value="F:ATP binding"/>
    <property type="evidence" value="ECO:0007669"/>
    <property type="project" value="UniProtKB-KW"/>
</dbReference>
<evidence type="ECO:0000313" key="13">
    <source>
        <dbReference type="Proteomes" id="UP001059041"/>
    </source>
</evidence>
<keyword evidence="10" id="KW-0812">Transmembrane</keyword>
<evidence type="ECO:0000256" key="5">
    <source>
        <dbReference type="ARBA" id="ARBA00022741"/>
    </source>
</evidence>
<dbReference type="EC" id="2.7.11.1" evidence="2"/>
<dbReference type="Proteomes" id="UP001059041">
    <property type="component" value="Linkage Group LG22"/>
</dbReference>
<evidence type="ECO:0000256" key="8">
    <source>
        <dbReference type="ARBA" id="ARBA00047899"/>
    </source>
</evidence>
<evidence type="ECO:0000256" key="10">
    <source>
        <dbReference type="SAM" id="Phobius"/>
    </source>
</evidence>
<dbReference type="PROSITE" id="PS50011">
    <property type="entry name" value="PROTEIN_KINASE_DOM"/>
    <property type="match status" value="1"/>
</dbReference>
<dbReference type="GO" id="GO:0004674">
    <property type="term" value="F:protein serine/threonine kinase activity"/>
    <property type="evidence" value="ECO:0007669"/>
    <property type="project" value="UniProtKB-KW"/>
</dbReference>
<comment type="catalytic activity">
    <reaction evidence="9">
        <text>L-seryl-[protein] + ATP = O-phospho-L-seryl-[protein] + ADP + H(+)</text>
        <dbReference type="Rhea" id="RHEA:17989"/>
        <dbReference type="Rhea" id="RHEA-COMP:9863"/>
        <dbReference type="Rhea" id="RHEA-COMP:11604"/>
        <dbReference type="ChEBI" id="CHEBI:15378"/>
        <dbReference type="ChEBI" id="CHEBI:29999"/>
        <dbReference type="ChEBI" id="CHEBI:30616"/>
        <dbReference type="ChEBI" id="CHEBI:83421"/>
        <dbReference type="ChEBI" id="CHEBI:456216"/>
        <dbReference type="EC" id="2.7.11.1"/>
    </reaction>
</comment>
<sequence length="205" mass="23345">MRTRTGDIKTIDFGSGALLKDSIYTGFEGTRVYSPPEWILHQRYKARPFTVWLLGVLLFCHGVWGYSLDRDADIIQTTPSFTKRISKGFLSRLLKPCSYATPRESFTGISKMRTRTGDIKTIDFGSGALLKDSVYTGFEGTRVYSPPEWILHQRYKARPFTVWLLGVLLFCHGVWGYSLDRDADIIQTTPSFTKRISKGDDVILQ</sequence>
<name>A0A9W7TBH9_TRIRA</name>
<evidence type="ECO:0000256" key="9">
    <source>
        <dbReference type="ARBA" id="ARBA00048679"/>
    </source>
</evidence>
<gene>
    <name evidence="12" type="ORF">IRJ41_005410</name>
</gene>
<comment type="catalytic activity">
    <reaction evidence="8">
        <text>L-threonyl-[protein] + ATP = O-phospho-L-threonyl-[protein] + ADP + H(+)</text>
        <dbReference type="Rhea" id="RHEA:46608"/>
        <dbReference type="Rhea" id="RHEA-COMP:11060"/>
        <dbReference type="Rhea" id="RHEA-COMP:11605"/>
        <dbReference type="ChEBI" id="CHEBI:15378"/>
        <dbReference type="ChEBI" id="CHEBI:30013"/>
        <dbReference type="ChEBI" id="CHEBI:30616"/>
        <dbReference type="ChEBI" id="CHEBI:61977"/>
        <dbReference type="ChEBI" id="CHEBI:456216"/>
        <dbReference type="EC" id="2.7.11.1"/>
    </reaction>
</comment>
<dbReference type="PANTHER" id="PTHR22984:SF23">
    <property type="entry name" value="SERINE_THREONINE-PROTEIN KINASE PIM-2"/>
    <property type="match status" value="1"/>
</dbReference>
<accession>A0A9W7TBH9</accession>
<reference evidence="12" key="1">
    <citation type="submission" date="2021-02" db="EMBL/GenBank/DDBJ databases">
        <title>Comparative genomics reveals that relaxation of natural selection precedes convergent phenotypic evolution of cavefish.</title>
        <authorList>
            <person name="Peng Z."/>
        </authorList>
    </citation>
    <scope>NUCLEOTIDE SEQUENCE</scope>
    <source>
        <tissue evidence="12">Muscle</tissue>
    </source>
</reference>
<evidence type="ECO:0000256" key="4">
    <source>
        <dbReference type="ARBA" id="ARBA00022679"/>
    </source>
</evidence>
<evidence type="ECO:0000256" key="1">
    <source>
        <dbReference type="ARBA" id="ARBA00005505"/>
    </source>
</evidence>
<feature type="transmembrane region" description="Helical" evidence="10">
    <location>
        <begin position="160"/>
        <end position="179"/>
    </location>
</feature>
<comment type="caution">
    <text evidence="12">The sequence shown here is derived from an EMBL/GenBank/DDBJ whole genome shotgun (WGS) entry which is preliminary data.</text>
</comment>
<feature type="domain" description="Protein kinase" evidence="11">
    <location>
        <begin position="1"/>
        <end position="205"/>
    </location>
</feature>
<dbReference type="SUPFAM" id="SSF56112">
    <property type="entry name" value="Protein kinase-like (PK-like)"/>
    <property type="match status" value="2"/>
</dbReference>
<keyword evidence="4" id="KW-0808">Transferase</keyword>
<dbReference type="EMBL" id="JAFHDT010000022">
    <property type="protein sequence ID" value="KAI7793119.1"/>
    <property type="molecule type" value="Genomic_DNA"/>
</dbReference>
<proteinExistence type="inferred from homology"/>
<keyword evidence="6 12" id="KW-0418">Kinase</keyword>
<comment type="similarity">
    <text evidence="1">Belongs to the protein kinase superfamily. CAMK Ser/Thr protein kinase family. PIM subfamily.</text>
</comment>
<evidence type="ECO:0000313" key="12">
    <source>
        <dbReference type="EMBL" id="KAI7793119.1"/>
    </source>
</evidence>
<evidence type="ECO:0000256" key="3">
    <source>
        <dbReference type="ARBA" id="ARBA00022527"/>
    </source>
</evidence>
<keyword evidence="10" id="KW-0472">Membrane</keyword>
<evidence type="ECO:0000256" key="7">
    <source>
        <dbReference type="ARBA" id="ARBA00022840"/>
    </source>
</evidence>
<keyword evidence="10" id="KW-1133">Transmembrane helix</keyword>
<dbReference type="InterPro" id="IPR011009">
    <property type="entry name" value="Kinase-like_dom_sf"/>
</dbReference>
<protein>
    <recommendedName>
        <fullName evidence="2">non-specific serine/threonine protein kinase</fullName>
        <ecNumber evidence="2">2.7.11.1</ecNumber>
    </recommendedName>
</protein>
<evidence type="ECO:0000256" key="2">
    <source>
        <dbReference type="ARBA" id="ARBA00012513"/>
    </source>
</evidence>
<keyword evidence="13" id="KW-1185">Reference proteome</keyword>
<dbReference type="InterPro" id="IPR000719">
    <property type="entry name" value="Prot_kinase_dom"/>
</dbReference>
<evidence type="ECO:0000256" key="6">
    <source>
        <dbReference type="ARBA" id="ARBA00022777"/>
    </source>
</evidence>
<keyword evidence="3" id="KW-0723">Serine/threonine-protein kinase</keyword>
<organism evidence="12 13">
    <name type="scientific">Triplophysa rosa</name>
    <name type="common">Cave loach</name>
    <dbReference type="NCBI Taxonomy" id="992332"/>
    <lineage>
        <taxon>Eukaryota</taxon>
        <taxon>Metazoa</taxon>
        <taxon>Chordata</taxon>
        <taxon>Craniata</taxon>
        <taxon>Vertebrata</taxon>
        <taxon>Euteleostomi</taxon>
        <taxon>Actinopterygii</taxon>
        <taxon>Neopterygii</taxon>
        <taxon>Teleostei</taxon>
        <taxon>Ostariophysi</taxon>
        <taxon>Cypriniformes</taxon>
        <taxon>Nemacheilidae</taxon>
        <taxon>Triplophysa</taxon>
    </lineage>
</organism>
<dbReference type="InterPro" id="IPR051138">
    <property type="entry name" value="PIM_Ser/Thr_kinase"/>
</dbReference>
<dbReference type="PANTHER" id="PTHR22984">
    <property type="entry name" value="SERINE/THREONINE-PROTEIN KINASE PIM"/>
    <property type="match status" value="1"/>
</dbReference>
<keyword evidence="7" id="KW-0067">ATP-binding</keyword>
<dbReference type="AlphaFoldDB" id="A0A9W7TBH9"/>
<dbReference type="Gene3D" id="1.10.510.10">
    <property type="entry name" value="Transferase(Phosphotransferase) domain 1"/>
    <property type="match status" value="2"/>
</dbReference>
<evidence type="ECO:0000259" key="11">
    <source>
        <dbReference type="PROSITE" id="PS50011"/>
    </source>
</evidence>
<feature type="transmembrane region" description="Helical" evidence="10">
    <location>
        <begin position="49"/>
        <end position="67"/>
    </location>
</feature>
<dbReference type="Pfam" id="PF00069">
    <property type="entry name" value="Pkinase"/>
    <property type="match status" value="2"/>
</dbReference>
<keyword evidence="5" id="KW-0547">Nucleotide-binding</keyword>
<dbReference type="GO" id="GO:0005737">
    <property type="term" value="C:cytoplasm"/>
    <property type="evidence" value="ECO:0007669"/>
    <property type="project" value="TreeGrafter"/>
</dbReference>